<sequence length="386" mass="42817">MKVQVDKMSAVSGWTGSDPTVIIQAVDYSECASSWIDGQLQVHLPANQKFYKDFSPEIDTKGADTLGFTVGTSLFTNPRCLKIKVFNGVSSKEFILTLQPKYSDYFVHLPFPKVTRVEFSTDTDLDLVITDLVAYKDEMSDDLNNAIAILFQRAVSGYNLPIVGTCLKASANSPNLRVSNLAFVEKFTVIEFNGEIHQVDAVSADPKNSDSILTFAQMFDGTKILNTIDNPVLKLAIPVKVNPRHVEASTPAISIEGGYDPSPIPEQSFPGDDIVCEDTEGNLYIRRKAGMYKHLPVIHGLFRSLGTKKMINSIFQQVQGLNRPIWINGRRVILKLSRSQEVSFDDDTGELQIPCEIDIGEYEWVTTITPKVVNPPEVTPKPTQPN</sequence>
<dbReference type="Proteomes" id="UP000298097">
    <property type="component" value="Unassembled WGS sequence"/>
</dbReference>
<proteinExistence type="predicted"/>
<dbReference type="EMBL" id="RQEY01000024">
    <property type="protein sequence ID" value="TGK36285.1"/>
    <property type="molecule type" value="Genomic_DNA"/>
</dbReference>
<dbReference type="OrthoDB" id="9984526at2"/>
<comment type="caution">
    <text evidence="1">The sequence shown here is derived from an EMBL/GenBank/DDBJ whole genome shotgun (WGS) entry which is preliminary data.</text>
</comment>
<organism evidence="1 2">
    <name type="scientific">Leptospira andrefontaineae</name>
    <dbReference type="NCBI Taxonomy" id="2484976"/>
    <lineage>
        <taxon>Bacteria</taxon>
        <taxon>Pseudomonadati</taxon>
        <taxon>Spirochaetota</taxon>
        <taxon>Spirochaetia</taxon>
        <taxon>Leptospirales</taxon>
        <taxon>Leptospiraceae</taxon>
        <taxon>Leptospira</taxon>
    </lineage>
</organism>
<name>A0A4R9GWY7_9LEPT</name>
<reference evidence="1" key="1">
    <citation type="journal article" date="2019" name="PLoS Negl. Trop. Dis.">
        <title>Revisiting the worldwide diversity of Leptospira species in the environment.</title>
        <authorList>
            <person name="Vincent A.T."/>
            <person name="Schiettekatte O."/>
            <person name="Bourhy P."/>
            <person name="Veyrier F.J."/>
            <person name="Picardeau M."/>
        </authorList>
    </citation>
    <scope>NUCLEOTIDE SEQUENCE [LARGE SCALE GENOMIC DNA]</scope>
    <source>
        <strain evidence="1">201800301</strain>
    </source>
</reference>
<accession>A0A4R9GWY7</accession>
<evidence type="ECO:0000313" key="2">
    <source>
        <dbReference type="Proteomes" id="UP000298097"/>
    </source>
</evidence>
<evidence type="ECO:0000313" key="1">
    <source>
        <dbReference type="EMBL" id="TGK36285.1"/>
    </source>
</evidence>
<evidence type="ECO:0008006" key="3">
    <source>
        <dbReference type="Google" id="ProtNLM"/>
    </source>
</evidence>
<dbReference type="AlphaFoldDB" id="A0A4R9GWY7"/>
<dbReference type="RefSeq" id="WP_135776022.1">
    <property type="nucleotide sequence ID" value="NZ_RQEY01000024.1"/>
</dbReference>
<keyword evidence="2" id="KW-1185">Reference proteome</keyword>
<protein>
    <recommendedName>
        <fullName evidence="3">Phage tail protein</fullName>
    </recommendedName>
</protein>
<gene>
    <name evidence="1" type="ORF">EHO65_18465</name>
</gene>